<protein>
    <recommendedName>
        <fullName evidence="4">Enhancer of polycomb-like protein</fullName>
    </recommendedName>
</protein>
<comment type="caution">
    <text evidence="2">The sequence shown here is derived from an EMBL/GenBank/DDBJ whole genome shotgun (WGS) entry which is preliminary data.</text>
</comment>
<dbReference type="VEuPathDB" id="PlasmoDB:PGAL8A_00513200"/>
<dbReference type="Proteomes" id="UP000220797">
    <property type="component" value="Unassembled WGS sequence"/>
</dbReference>
<proteinExistence type="predicted"/>
<sequence>MTKGLNNQQKNLKCKPIDINKKLLVIKSGEDLKKLTKKDNPSNEDIAQLKSLLENNETKIEKKKKNIVIPRFKICDDDNYRLSKFEKPSHYIRYELYRDQVTGIKLSDGTIIHYDLLKEDEIFLQNLNSYLNIEVNDEDFSKLIDKFEKLTGKSDNKEEINFKDALKVASELKITYKSNVIKDIYSYWKNKRKKLGRPLLRMFWNNSQNSLPHYSVFRPRVKEKMTLRKHKKKNFDVIIKMHKLIDDFKKLDKILRKIKQRDEKKLLLLQLNAILFDQRKNEIKDKTYICPMWNYFKDYKIEKIYKKFKKDKFYKNLYNNINSNSLHNKKINKKLKNYGKNEQMNILKVNPNEYKNIVLIKRRGRSNRMWIDRKYVDDINNNDINYCDLSYTFNDFVEASLNLKKNYEDDVYNYISGNNVPLKLNVNKEKIKNADSHIFNNNEDGFFDENNTQSLKMQLLDQSFNYKSIYEDNKKSNINDDINKNDTKSSNFLFFKMDEQFNNKNDTKNNIIDMDKFTKTLEDKKNEGSFLSNEKVNIINNSELINRNKNCEFINYTNQQNNKTIFHFEDIIDPLVNKDNYIFCLSKYVYVQKRILFYLENLLNFDNFNFKSKKKDNNLNFPQNYNKNNTTQKTANNKNTKDVK</sequence>
<dbReference type="OMA" id="EKPTHYI"/>
<feature type="compositionally biased region" description="Low complexity" evidence="1">
    <location>
        <begin position="620"/>
        <end position="638"/>
    </location>
</feature>
<dbReference type="GO" id="GO:0006357">
    <property type="term" value="P:regulation of transcription by RNA polymerase II"/>
    <property type="evidence" value="ECO:0007669"/>
    <property type="project" value="InterPro"/>
</dbReference>
<evidence type="ECO:0000313" key="3">
    <source>
        <dbReference type="Proteomes" id="UP000220797"/>
    </source>
</evidence>
<reference evidence="2" key="1">
    <citation type="submission" date="2015-04" db="EMBL/GenBank/DDBJ databases">
        <authorList>
            <consortium name="Pathogen Informatics"/>
        </authorList>
    </citation>
    <scope>NUCLEOTIDE SEQUENCE [LARGE SCALE GENOMIC DNA]</scope>
    <source>
        <strain evidence="2">8A</strain>
    </source>
</reference>
<feature type="region of interest" description="Disordered" evidence="1">
    <location>
        <begin position="620"/>
        <end position="644"/>
    </location>
</feature>
<dbReference type="PANTHER" id="PTHR14898">
    <property type="entry name" value="ENHANCER OF POLYCOMB"/>
    <property type="match status" value="1"/>
</dbReference>
<organism evidence="2 3">
    <name type="scientific">Plasmodium gallinaceum</name>
    <dbReference type="NCBI Taxonomy" id="5849"/>
    <lineage>
        <taxon>Eukaryota</taxon>
        <taxon>Sar</taxon>
        <taxon>Alveolata</taxon>
        <taxon>Apicomplexa</taxon>
        <taxon>Aconoidasida</taxon>
        <taxon>Haemosporida</taxon>
        <taxon>Plasmodiidae</taxon>
        <taxon>Plasmodium</taxon>
        <taxon>Plasmodium (Haemamoeba)</taxon>
    </lineage>
</organism>
<name>A0A1J1GZ25_PLAGA</name>
<dbReference type="OrthoDB" id="435275at2759"/>
<evidence type="ECO:0000313" key="2">
    <source>
        <dbReference type="EMBL" id="CRG97559.1"/>
    </source>
</evidence>
<accession>A0A1J1GZ25</accession>
<keyword evidence="3" id="KW-1185">Reference proteome</keyword>
<evidence type="ECO:0008006" key="4">
    <source>
        <dbReference type="Google" id="ProtNLM"/>
    </source>
</evidence>
<evidence type="ECO:0000256" key="1">
    <source>
        <dbReference type="SAM" id="MobiDB-lite"/>
    </source>
</evidence>
<dbReference type="GO" id="GO:0035267">
    <property type="term" value="C:NuA4 histone acetyltransferase complex"/>
    <property type="evidence" value="ECO:0007669"/>
    <property type="project" value="InterPro"/>
</dbReference>
<dbReference type="EMBL" id="CVMV01000110">
    <property type="protein sequence ID" value="CRG97559.1"/>
    <property type="molecule type" value="Genomic_DNA"/>
</dbReference>
<dbReference type="InterPro" id="IPR024943">
    <property type="entry name" value="Enhancer_polycomb"/>
</dbReference>
<dbReference type="RefSeq" id="XP_028530360.1">
    <property type="nucleotide sequence ID" value="XM_028673959.1"/>
</dbReference>
<gene>
    <name evidence="2" type="ORF">PGAL8A_00513200</name>
</gene>
<dbReference type="GeneID" id="39733665"/>
<dbReference type="AlphaFoldDB" id="A0A1J1GZ25"/>